<evidence type="ECO:0000313" key="2">
    <source>
        <dbReference type="EMBL" id="NPC66192.1"/>
    </source>
</evidence>
<sequence>MPSDAHTHFTTSLNDVNHLLWFHENAGGGGQGRRSSEFQALNKSAIVLICAAWESYVETVIMECAKKSIESATGPDQMLRPLKKITQNHIRCGKVENTWQLVAGDGWRALTTSLVNSRVSGFNTPKPGPVKELFKEIIGIQDITNDWQWHHNPLGTPENRLKEFVQLRGAIAHGAILERTIRKVDVTSAKDLISRIVEIVDGRLVRENFI</sequence>
<dbReference type="RefSeq" id="WP_172156465.1">
    <property type="nucleotide sequence ID" value="NZ_JABJWC010000013.1"/>
</dbReference>
<feature type="domain" description="RiboL-PSP-HEPN" evidence="1">
    <location>
        <begin position="34"/>
        <end position="202"/>
    </location>
</feature>
<evidence type="ECO:0000313" key="3">
    <source>
        <dbReference type="Proteomes" id="UP000623090"/>
    </source>
</evidence>
<reference evidence="2 3" key="1">
    <citation type="journal article" date="2020" name="Microorganisms">
        <title>Description of Komagataeibacter melaceti sp. nov. and Komagataeibacter melomenusus sp. nov. Isolated from Apple Cider Vinegar.</title>
        <authorList>
            <person name="Maric L."/>
            <person name="Cleenwerck I."/>
            <person name="Accetto T."/>
            <person name="Vandamme P."/>
            <person name="Trcek J."/>
        </authorList>
    </citation>
    <scope>NUCLEOTIDE SEQUENCE [LARGE SCALE GENOMIC DNA]</scope>
    <source>
        <strain evidence="2 3">AV436</strain>
    </source>
</reference>
<dbReference type="Proteomes" id="UP000623090">
    <property type="component" value="Unassembled WGS sequence"/>
</dbReference>
<evidence type="ECO:0000259" key="1">
    <source>
        <dbReference type="Pfam" id="PF18735"/>
    </source>
</evidence>
<protein>
    <recommendedName>
        <fullName evidence="1">RiboL-PSP-HEPN domain-containing protein</fullName>
    </recommendedName>
</protein>
<keyword evidence="3" id="KW-1185">Reference proteome</keyword>
<dbReference type="EMBL" id="JABJWC010000013">
    <property type="protein sequence ID" value="NPC66192.1"/>
    <property type="molecule type" value="Genomic_DNA"/>
</dbReference>
<organism evidence="2 3">
    <name type="scientific">Komagataeibacter melomenusus</name>
    <dbReference type="NCBI Taxonomy" id="2766578"/>
    <lineage>
        <taxon>Bacteria</taxon>
        <taxon>Pseudomonadati</taxon>
        <taxon>Pseudomonadota</taxon>
        <taxon>Alphaproteobacteria</taxon>
        <taxon>Acetobacterales</taxon>
        <taxon>Acetobacteraceae</taxon>
        <taxon>Komagataeibacter</taxon>
    </lineage>
</organism>
<name>A0ABX2AD06_9PROT</name>
<accession>A0ABX2AD06</accession>
<proteinExistence type="predicted"/>
<comment type="caution">
    <text evidence="2">The sequence shown here is derived from an EMBL/GenBank/DDBJ whole genome shotgun (WGS) entry which is preliminary data.</text>
</comment>
<gene>
    <name evidence="2" type="ORF">HNW77_07280</name>
</gene>
<dbReference type="Pfam" id="PF18735">
    <property type="entry name" value="HEPN_RiboL-PSP"/>
    <property type="match status" value="1"/>
</dbReference>
<dbReference type="InterPro" id="IPR041519">
    <property type="entry name" value="HEPN_RiboL-PSP"/>
</dbReference>